<dbReference type="EMBL" id="KV423964">
    <property type="protein sequence ID" value="KZT57420.1"/>
    <property type="molecule type" value="Genomic_DNA"/>
</dbReference>
<dbReference type="InParanoid" id="A0A165FZU9"/>
<name>A0A165FZU9_9BASI</name>
<evidence type="ECO:0000313" key="2">
    <source>
        <dbReference type="Proteomes" id="UP000076842"/>
    </source>
</evidence>
<dbReference type="Proteomes" id="UP000076842">
    <property type="component" value="Unassembled WGS sequence"/>
</dbReference>
<sequence length="57" mass="6340">MAMSTLHTLANYVRPPPSCVHKRPLISIHQFVGTHKEDLVHCTLPPPPSSARLTRPC</sequence>
<dbReference type="AlphaFoldDB" id="A0A165FZU9"/>
<proteinExistence type="predicted"/>
<organism evidence="1 2">
    <name type="scientific">Calocera cornea HHB12733</name>
    <dbReference type="NCBI Taxonomy" id="1353952"/>
    <lineage>
        <taxon>Eukaryota</taxon>
        <taxon>Fungi</taxon>
        <taxon>Dikarya</taxon>
        <taxon>Basidiomycota</taxon>
        <taxon>Agaricomycotina</taxon>
        <taxon>Dacrymycetes</taxon>
        <taxon>Dacrymycetales</taxon>
        <taxon>Dacrymycetaceae</taxon>
        <taxon>Calocera</taxon>
    </lineage>
</organism>
<keyword evidence="2" id="KW-1185">Reference proteome</keyword>
<accession>A0A165FZU9</accession>
<reference evidence="1 2" key="1">
    <citation type="journal article" date="2016" name="Mol. Biol. Evol.">
        <title>Comparative Genomics of Early-Diverging Mushroom-Forming Fungi Provides Insights into the Origins of Lignocellulose Decay Capabilities.</title>
        <authorList>
            <person name="Nagy L.G."/>
            <person name="Riley R."/>
            <person name="Tritt A."/>
            <person name="Adam C."/>
            <person name="Daum C."/>
            <person name="Floudas D."/>
            <person name="Sun H."/>
            <person name="Yadav J.S."/>
            <person name="Pangilinan J."/>
            <person name="Larsson K.H."/>
            <person name="Matsuura K."/>
            <person name="Barry K."/>
            <person name="Labutti K."/>
            <person name="Kuo R."/>
            <person name="Ohm R.A."/>
            <person name="Bhattacharya S.S."/>
            <person name="Shirouzu T."/>
            <person name="Yoshinaga Y."/>
            <person name="Martin F.M."/>
            <person name="Grigoriev I.V."/>
            <person name="Hibbett D.S."/>
        </authorList>
    </citation>
    <scope>NUCLEOTIDE SEQUENCE [LARGE SCALE GENOMIC DNA]</scope>
    <source>
        <strain evidence="1 2">HHB12733</strain>
    </source>
</reference>
<gene>
    <name evidence="1" type="ORF">CALCODRAFT_496224</name>
</gene>
<evidence type="ECO:0000313" key="1">
    <source>
        <dbReference type="EMBL" id="KZT57420.1"/>
    </source>
</evidence>
<protein>
    <submittedName>
        <fullName evidence="1">Uncharacterized protein</fullName>
    </submittedName>
</protein>